<feature type="region of interest" description="Disordered" evidence="1">
    <location>
        <begin position="1"/>
        <end position="30"/>
    </location>
</feature>
<dbReference type="EMBL" id="JAWDGP010000462">
    <property type="protein sequence ID" value="KAK3800302.1"/>
    <property type="molecule type" value="Genomic_DNA"/>
</dbReference>
<proteinExistence type="predicted"/>
<evidence type="ECO:0000313" key="3">
    <source>
        <dbReference type="Proteomes" id="UP001283361"/>
    </source>
</evidence>
<evidence type="ECO:0000256" key="1">
    <source>
        <dbReference type="SAM" id="MobiDB-lite"/>
    </source>
</evidence>
<reference evidence="2" key="1">
    <citation type="journal article" date="2023" name="G3 (Bethesda)">
        <title>A reference genome for the long-term kleptoplast-retaining sea slug Elysia crispata morphotype clarki.</title>
        <authorList>
            <person name="Eastman K.E."/>
            <person name="Pendleton A.L."/>
            <person name="Shaikh M.A."/>
            <person name="Suttiyut T."/>
            <person name="Ogas R."/>
            <person name="Tomko P."/>
            <person name="Gavelis G."/>
            <person name="Widhalm J.R."/>
            <person name="Wisecaver J.H."/>
        </authorList>
    </citation>
    <scope>NUCLEOTIDE SEQUENCE</scope>
    <source>
        <strain evidence="2">ECLA1</strain>
    </source>
</reference>
<name>A0AAE1B671_9GAST</name>
<dbReference type="AlphaFoldDB" id="A0AAE1B671"/>
<organism evidence="2 3">
    <name type="scientific">Elysia crispata</name>
    <name type="common">lettuce slug</name>
    <dbReference type="NCBI Taxonomy" id="231223"/>
    <lineage>
        <taxon>Eukaryota</taxon>
        <taxon>Metazoa</taxon>
        <taxon>Spiralia</taxon>
        <taxon>Lophotrochozoa</taxon>
        <taxon>Mollusca</taxon>
        <taxon>Gastropoda</taxon>
        <taxon>Heterobranchia</taxon>
        <taxon>Euthyneura</taxon>
        <taxon>Panpulmonata</taxon>
        <taxon>Sacoglossa</taxon>
        <taxon>Placobranchoidea</taxon>
        <taxon>Plakobranchidae</taxon>
        <taxon>Elysia</taxon>
    </lineage>
</organism>
<evidence type="ECO:0000313" key="2">
    <source>
        <dbReference type="EMBL" id="KAK3800302.1"/>
    </source>
</evidence>
<protein>
    <submittedName>
        <fullName evidence="2">Uncharacterized protein</fullName>
    </submittedName>
</protein>
<sequence>MRPGDEGEGKNGAGRGGGNRKRRRQWPCKQNSCSVNSWARSLSVSTPFLDLQ</sequence>
<keyword evidence="3" id="KW-1185">Reference proteome</keyword>
<gene>
    <name evidence="2" type="ORF">RRG08_020279</name>
</gene>
<accession>A0AAE1B671</accession>
<dbReference type="Proteomes" id="UP001283361">
    <property type="component" value="Unassembled WGS sequence"/>
</dbReference>
<comment type="caution">
    <text evidence="2">The sequence shown here is derived from an EMBL/GenBank/DDBJ whole genome shotgun (WGS) entry which is preliminary data.</text>
</comment>